<sequence length="99" mass="11577">MEITIKEQTYKVKYSIRSLFIFEQLTGKTFTLESLLDQYIFFYSMILANNPECTLTFDQFIDECDEDFTLVTSLQKYITEVFAKQAQLNKAGEGDSKKK</sequence>
<accession>A0A1T5B9P6</accession>
<dbReference type="Proteomes" id="UP000190852">
    <property type="component" value="Unassembled WGS sequence"/>
</dbReference>
<evidence type="ECO:0000313" key="2">
    <source>
        <dbReference type="Proteomes" id="UP000190852"/>
    </source>
</evidence>
<organism evidence="1 2">
    <name type="scientific">Parabacteroides chartae</name>
    <dbReference type="NCBI Taxonomy" id="1037355"/>
    <lineage>
        <taxon>Bacteria</taxon>
        <taxon>Pseudomonadati</taxon>
        <taxon>Bacteroidota</taxon>
        <taxon>Bacteroidia</taxon>
        <taxon>Bacteroidales</taxon>
        <taxon>Tannerellaceae</taxon>
        <taxon>Parabacteroides</taxon>
    </lineage>
</organism>
<name>A0A1T5B9P6_9BACT</name>
<keyword evidence="2" id="KW-1185">Reference proteome</keyword>
<protein>
    <recommendedName>
        <fullName evidence="3">Phage protein</fullName>
    </recommendedName>
</protein>
<evidence type="ECO:0000313" key="1">
    <source>
        <dbReference type="EMBL" id="SKB43603.1"/>
    </source>
</evidence>
<reference evidence="2" key="1">
    <citation type="submission" date="2017-02" db="EMBL/GenBank/DDBJ databases">
        <authorList>
            <person name="Varghese N."/>
            <person name="Submissions S."/>
        </authorList>
    </citation>
    <scope>NUCLEOTIDE SEQUENCE [LARGE SCALE GENOMIC DNA]</scope>
    <source>
        <strain evidence="2">DSM 24967</strain>
    </source>
</reference>
<proteinExistence type="predicted"/>
<dbReference type="AlphaFoldDB" id="A0A1T5B9P6"/>
<gene>
    <name evidence="1" type="ORF">SAMN05660349_01152</name>
</gene>
<evidence type="ECO:0008006" key="3">
    <source>
        <dbReference type="Google" id="ProtNLM"/>
    </source>
</evidence>
<dbReference type="RefSeq" id="WP_079682786.1">
    <property type="nucleotide sequence ID" value="NZ_FUYQ01000006.1"/>
</dbReference>
<dbReference type="EMBL" id="FUYQ01000006">
    <property type="protein sequence ID" value="SKB43603.1"/>
    <property type="molecule type" value="Genomic_DNA"/>
</dbReference>